<dbReference type="OrthoDB" id="6611281at2759"/>
<keyword evidence="3" id="KW-1185">Reference proteome</keyword>
<dbReference type="EMBL" id="BGPR01000090">
    <property type="protein sequence ID" value="GBL92999.1"/>
    <property type="molecule type" value="Genomic_DNA"/>
</dbReference>
<gene>
    <name evidence="2" type="ORF">AVEN_54637_1</name>
</gene>
<sequence length="193" mass="22191">MIARFDKTGHLGVQPGRGRKSTRSDVVEDVATAIIEQSMDNVVGCSSARAVSRHLGVPYSTVRNVLRTMLHFFPYKISYNQQLLAIDMEKRLTLALTFLARVEVDATWPWQILRSDEAHFHLTPIEQSTPITVAFGTRKTLVPSKRFHFTHRKLQSGVYSQPRSFSWTFLFRRGYSQWPCDMYRDGQGVQKRA</sequence>
<evidence type="ECO:0000313" key="2">
    <source>
        <dbReference type="EMBL" id="GBL92999.1"/>
    </source>
</evidence>
<evidence type="ECO:0000256" key="1">
    <source>
        <dbReference type="SAM" id="MobiDB-lite"/>
    </source>
</evidence>
<reference evidence="2 3" key="1">
    <citation type="journal article" date="2019" name="Sci. Rep.">
        <title>Orb-weaving spider Araneus ventricosus genome elucidates the spidroin gene catalogue.</title>
        <authorList>
            <person name="Kono N."/>
            <person name="Nakamura H."/>
            <person name="Ohtoshi R."/>
            <person name="Moran D.A.P."/>
            <person name="Shinohara A."/>
            <person name="Yoshida Y."/>
            <person name="Fujiwara M."/>
            <person name="Mori M."/>
            <person name="Tomita M."/>
            <person name="Arakawa K."/>
        </authorList>
    </citation>
    <scope>NUCLEOTIDE SEQUENCE [LARGE SCALE GENOMIC DNA]</scope>
</reference>
<feature type="region of interest" description="Disordered" evidence="1">
    <location>
        <begin position="1"/>
        <end position="24"/>
    </location>
</feature>
<accession>A0A4Y2BN23</accession>
<dbReference type="AlphaFoldDB" id="A0A4Y2BN23"/>
<organism evidence="2 3">
    <name type="scientific">Araneus ventricosus</name>
    <name type="common">Orbweaver spider</name>
    <name type="synonym">Epeira ventricosa</name>
    <dbReference type="NCBI Taxonomy" id="182803"/>
    <lineage>
        <taxon>Eukaryota</taxon>
        <taxon>Metazoa</taxon>
        <taxon>Ecdysozoa</taxon>
        <taxon>Arthropoda</taxon>
        <taxon>Chelicerata</taxon>
        <taxon>Arachnida</taxon>
        <taxon>Araneae</taxon>
        <taxon>Araneomorphae</taxon>
        <taxon>Entelegynae</taxon>
        <taxon>Araneoidea</taxon>
        <taxon>Araneidae</taxon>
        <taxon>Araneus</taxon>
    </lineage>
</organism>
<name>A0A4Y2BN23_ARAVE</name>
<proteinExistence type="predicted"/>
<protein>
    <submittedName>
        <fullName evidence="2">Uncharacterized protein</fullName>
    </submittedName>
</protein>
<dbReference type="Proteomes" id="UP000499080">
    <property type="component" value="Unassembled WGS sequence"/>
</dbReference>
<comment type="caution">
    <text evidence="2">The sequence shown here is derived from an EMBL/GenBank/DDBJ whole genome shotgun (WGS) entry which is preliminary data.</text>
</comment>
<evidence type="ECO:0000313" key="3">
    <source>
        <dbReference type="Proteomes" id="UP000499080"/>
    </source>
</evidence>